<feature type="transmembrane region" description="Helical" evidence="1">
    <location>
        <begin position="44"/>
        <end position="66"/>
    </location>
</feature>
<feature type="transmembrane region" description="Helical" evidence="1">
    <location>
        <begin position="6"/>
        <end position="23"/>
    </location>
</feature>
<reference evidence="3" key="1">
    <citation type="submission" date="2016-03" db="EMBL/GenBank/DDBJ databases">
        <authorList>
            <person name="Heylen K."/>
            <person name="De Vos P."/>
            <person name="Vekeman B."/>
        </authorList>
    </citation>
    <scope>NUCLEOTIDE SEQUENCE [LARGE SCALE GENOMIC DNA]</scope>
    <source>
        <strain evidence="3">R-45371</strain>
    </source>
</reference>
<keyword evidence="1" id="KW-0472">Membrane</keyword>
<protein>
    <submittedName>
        <fullName evidence="2">Uncharacterized protein</fullName>
    </submittedName>
</protein>
<sequence length="69" mass="7761">MFEAVSIVIDLLISVFEFVFLCLKFILKKVGFSEKEASKTLSRFGWLVLVSFVLLVIGIIIEHIGAKNT</sequence>
<evidence type="ECO:0000313" key="3">
    <source>
        <dbReference type="Proteomes" id="UP000077763"/>
    </source>
</evidence>
<dbReference type="Proteomes" id="UP000077763">
    <property type="component" value="Unassembled WGS sequence"/>
</dbReference>
<dbReference type="AlphaFoldDB" id="A0A177LXH6"/>
<gene>
    <name evidence="2" type="ORF">A1353_22330</name>
</gene>
<evidence type="ECO:0000313" key="2">
    <source>
        <dbReference type="EMBL" id="OAH97973.1"/>
    </source>
</evidence>
<dbReference type="EMBL" id="LUUH01000091">
    <property type="protein sequence ID" value="OAH97973.1"/>
    <property type="molecule type" value="Genomic_DNA"/>
</dbReference>
<keyword evidence="1" id="KW-0812">Transmembrane</keyword>
<organism evidence="2 3">
    <name type="scientific">Methylomonas methanica</name>
    <dbReference type="NCBI Taxonomy" id="421"/>
    <lineage>
        <taxon>Bacteria</taxon>
        <taxon>Pseudomonadati</taxon>
        <taxon>Pseudomonadota</taxon>
        <taxon>Gammaproteobacteria</taxon>
        <taxon>Methylococcales</taxon>
        <taxon>Methylococcaceae</taxon>
        <taxon>Methylomonas</taxon>
    </lineage>
</organism>
<keyword evidence="1" id="KW-1133">Transmembrane helix</keyword>
<comment type="caution">
    <text evidence="2">The sequence shown here is derived from an EMBL/GenBank/DDBJ whole genome shotgun (WGS) entry which is preliminary data.</text>
</comment>
<name>A0A177LXH6_METMH</name>
<evidence type="ECO:0000256" key="1">
    <source>
        <dbReference type="SAM" id="Phobius"/>
    </source>
</evidence>
<proteinExistence type="predicted"/>
<accession>A0A177LXH6</accession>